<evidence type="ECO:0000259" key="4">
    <source>
        <dbReference type="Pfam" id="PF12969"/>
    </source>
</evidence>
<name>A0A1S9PKF7_9SPHI</name>
<evidence type="ECO:0000256" key="1">
    <source>
        <dbReference type="SAM" id="Phobius"/>
    </source>
</evidence>
<reference evidence="5 6" key="1">
    <citation type="submission" date="2016-07" db="EMBL/GenBank/DDBJ databases">
        <title>Genomic analysis of zinc-resistant bacterium Mucilaginibacter pedocola TBZ30.</title>
        <authorList>
            <person name="Huang J."/>
            <person name="Tang J."/>
        </authorList>
    </citation>
    <scope>NUCLEOTIDE SEQUENCE [LARGE SCALE GENOMIC DNA]</scope>
    <source>
        <strain evidence="5 6">TBZ30</strain>
    </source>
</reference>
<feature type="transmembrane region" description="Helical" evidence="1">
    <location>
        <begin position="703"/>
        <end position="726"/>
    </location>
</feature>
<keyword evidence="6" id="KW-1185">Reference proteome</keyword>
<feature type="signal peptide" evidence="2">
    <location>
        <begin position="1"/>
        <end position="28"/>
    </location>
</feature>
<feature type="transmembrane region" description="Helical" evidence="1">
    <location>
        <begin position="746"/>
        <end position="773"/>
    </location>
</feature>
<dbReference type="InterPro" id="IPR038765">
    <property type="entry name" value="Papain-like_cys_pep_sf"/>
</dbReference>
<feature type="domain" description="DUF3857" evidence="4">
    <location>
        <begin position="77"/>
        <end position="236"/>
    </location>
</feature>
<dbReference type="AlphaFoldDB" id="A0A1S9PKF7"/>
<dbReference type="OrthoDB" id="98874at2"/>
<feature type="domain" description="Transglutaminase-like" evidence="3">
    <location>
        <begin position="297"/>
        <end position="364"/>
    </location>
</feature>
<feature type="transmembrane region" description="Helical" evidence="1">
    <location>
        <begin position="662"/>
        <end position="682"/>
    </location>
</feature>
<protein>
    <recommendedName>
        <fullName evidence="7">DUF3857 domain-containing protein</fullName>
    </recommendedName>
</protein>
<dbReference type="Gene3D" id="3.10.620.30">
    <property type="match status" value="1"/>
</dbReference>
<dbReference type="EMBL" id="MBTF01000002">
    <property type="protein sequence ID" value="OOQ61446.1"/>
    <property type="molecule type" value="Genomic_DNA"/>
</dbReference>
<dbReference type="InterPro" id="IPR002931">
    <property type="entry name" value="Transglutaminase-like"/>
</dbReference>
<keyword evidence="1" id="KW-1133">Transmembrane helix</keyword>
<feature type="chain" id="PRO_5012006740" description="DUF3857 domain-containing protein" evidence="2">
    <location>
        <begin position="29"/>
        <end position="866"/>
    </location>
</feature>
<evidence type="ECO:0000313" key="6">
    <source>
        <dbReference type="Proteomes" id="UP000189739"/>
    </source>
</evidence>
<dbReference type="SUPFAM" id="SSF54001">
    <property type="entry name" value="Cysteine proteinases"/>
    <property type="match status" value="1"/>
</dbReference>
<dbReference type="Gene3D" id="2.60.40.3140">
    <property type="match status" value="1"/>
</dbReference>
<accession>A0A1S9PKF7</accession>
<evidence type="ECO:0000313" key="5">
    <source>
        <dbReference type="EMBL" id="OOQ61446.1"/>
    </source>
</evidence>
<dbReference type="Proteomes" id="UP000189739">
    <property type="component" value="Unassembled WGS sequence"/>
</dbReference>
<comment type="caution">
    <text evidence="5">The sequence shown here is derived from an EMBL/GenBank/DDBJ whole genome shotgun (WGS) entry which is preliminary data.</text>
</comment>
<feature type="transmembrane region" description="Helical" evidence="1">
    <location>
        <begin position="785"/>
        <end position="805"/>
    </location>
</feature>
<sequence length="866" mass="97702">MRTRISPLLIAVYGALLLLFCNNLVANAANPAVHISARPNWINQIKLSDKKIPLRQVDNGFFYQLFEQQINIEQQADYRHVVREIVSATGIQNGSQINISFDPSYERLDIHDITVWRDGKPQNRLNAKAFKVIADEEELSRFVYQGSYSAFCILDDIRKGDRIEYSFTITGRNPIFGNKFTDEVYLQLGQPYAQLYKALFASPQRKLYFKAFNNAPAATVSVKNGLTCYEWNVLQTKVPSYSDNQPEWFDNYQHIQVSDYANWQEVINWAMGVNPIATKLNGELAARVAKLKAEAGNDKEKYFRNAVQMVQDEVRYMGIELGEYSHRANTPERVYNQRYGDCKDKAMLLAAVLTANDIEAHMVLINSTAGKTLGDYIPSPTVFDHATCQAVLNGKTVYIDATIANQRGAGTNIYFPDYVKGLVLKAGNTALTNIAPSKVGRMLLTENFKVPEDEKGTAQLEVISTYTLNEADRIRDKLASGSMAETEKSYLEYYAKTYPKIEAAADSVTVKDDTENNEVTTIEHYRIPNYFKPDKEEQGRYYASFFASYINNQLPDIANNAKLPVSLNFPANIEYKVNVVMNNGWNIDKTSTTIDRESYIFKSQVSALADTLTLDFNFNSRKDLIAVNKLDEARADFKRMADEELSFSFTYTPDASKLPFKFNYWMLAFVVGFGTILALIGLKLYRTQTRGIVFERGATFIPIGGWLVLVALGLALTPFAVGYTMIDGDYFNLRTWNTHTAGVNDIAFKTLFSLEAAGNVLLIAYAAFCFILLMNKRDIAPQYIIGFYAYAALFAIADCISIGAITDNVGEHMVSGTIRDIIKAAIVISYFKRSVRVEQTFIVPYPPHNYSYEKVESRQPEENTIA</sequence>
<dbReference type="InterPro" id="IPR024618">
    <property type="entry name" value="DUF3857"/>
</dbReference>
<gene>
    <name evidence="5" type="ORF">BC343_21015</name>
</gene>
<dbReference type="RefSeq" id="WP_078346734.1">
    <property type="nucleotide sequence ID" value="NZ_MBTF01000002.1"/>
</dbReference>
<dbReference type="Pfam" id="PF10754">
    <property type="entry name" value="DUF2569"/>
    <property type="match status" value="1"/>
</dbReference>
<keyword evidence="1" id="KW-0472">Membrane</keyword>
<dbReference type="InterPro" id="IPR019690">
    <property type="entry name" value="DUF2569"/>
</dbReference>
<evidence type="ECO:0008006" key="7">
    <source>
        <dbReference type="Google" id="ProtNLM"/>
    </source>
</evidence>
<keyword evidence="1" id="KW-0812">Transmembrane</keyword>
<dbReference type="Pfam" id="PF12969">
    <property type="entry name" value="DUF3857"/>
    <property type="match status" value="1"/>
</dbReference>
<dbReference type="STRING" id="1792845.BC343_21015"/>
<proteinExistence type="predicted"/>
<evidence type="ECO:0000259" key="3">
    <source>
        <dbReference type="Pfam" id="PF01841"/>
    </source>
</evidence>
<evidence type="ECO:0000256" key="2">
    <source>
        <dbReference type="SAM" id="SignalP"/>
    </source>
</evidence>
<dbReference type="Pfam" id="PF01841">
    <property type="entry name" value="Transglut_core"/>
    <property type="match status" value="1"/>
</dbReference>
<organism evidence="5 6">
    <name type="scientific">Mucilaginibacter pedocola</name>
    <dbReference type="NCBI Taxonomy" id="1792845"/>
    <lineage>
        <taxon>Bacteria</taxon>
        <taxon>Pseudomonadati</taxon>
        <taxon>Bacteroidota</taxon>
        <taxon>Sphingobacteriia</taxon>
        <taxon>Sphingobacteriales</taxon>
        <taxon>Sphingobacteriaceae</taxon>
        <taxon>Mucilaginibacter</taxon>
    </lineage>
</organism>
<keyword evidence="2" id="KW-0732">Signal</keyword>